<evidence type="ECO:0000259" key="5">
    <source>
        <dbReference type="Pfam" id="PF00108"/>
    </source>
</evidence>
<reference evidence="8" key="1">
    <citation type="submission" date="2017-05" db="EMBL/GenBank/DDBJ databases">
        <authorList>
            <person name="Sharma S."/>
            <person name="Sidhu C."/>
            <person name="Pinnaka A.K."/>
        </authorList>
    </citation>
    <scope>NUCLEOTIDE SEQUENCE [LARGE SCALE GENOMIC DNA]</scope>
    <source>
        <strain evidence="8">AK93</strain>
    </source>
</reference>
<dbReference type="InterPro" id="IPR020617">
    <property type="entry name" value="Thiolase_C"/>
</dbReference>
<name>A0A3E0X2F8_9GAMM</name>
<organism evidence="7 8">
    <name type="scientific">Alkalilimnicola ehrlichii</name>
    <dbReference type="NCBI Taxonomy" id="351052"/>
    <lineage>
        <taxon>Bacteria</taxon>
        <taxon>Pseudomonadati</taxon>
        <taxon>Pseudomonadota</taxon>
        <taxon>Gammaproteobacteria</taxon>
        <taxon>Chromatiales</taxon>
        <taxon>Ectothiorhodospiraceae</taxon>
        <taxon>Alkalilimnicola</taxon>
    </lineage>
</organism>
<proteinExistence type="inferred from homology"/>
<dbReference type="InterPro" id="IPR016039">
    <property type="entry name" value="Thiolase-like"/>
</dbReference>
<feature type="domain" description="Thiolase C-terminal" evidence="6">
    <location>
        <begin position="295"/>
        <end position="433"/>
    </location>
</feature>
<dbReference type="CDD" id="cd00751">
    <property type="entry name" value="thiolase"/>
    <property type="match status" value="1"/>
</dbReference>
<evidence type="ECO:0000256" key="3">
    <source>
        <dbReference type="ARBA" id="ARBA00023315"/>
    </source>
</evidence>
<accession>A0A3E0X2F8</accession>
<dbReference type="PANTHER" id="PTHR18919:SF151">
    <property type="entry name" value="BLR2427 PROTEIN"/>
    <property type="match status" value="1"/>
</dbReference>
<evidence type="ECO:0000259" key="6">
    <source>
        <dbReference type="Pfam" id="PF02803"/>
    </source>
</evidence>
<dbReference type="EMBL" id="NFZW01000002">
    <property type="protein sequence ID" value="RFA39009.1"/>
    <property type="molecule type" value="Genomic_DNA"/>
</dbReference>
<sequence length="434" mass="46376">MAAKPGAEAGKPVYIVDGSRTPFLKINDRPGPFSAADLAVAAGRPLLSRQPFDAADLDQIIVGNTAVASTAIDLARSIALRLNCGHQVTGYTVQRGEGSGMQAVDTAARRIATGEADLILAGGTDAMSHAPLQFDEGILRFYSEWQQRPGIADRLRLAMGFDPRWFRLRDPLKATPAQSDLDLKLGDSAEALTETFAISRARIDAYAIQSHQRAGAAVQSSDRPEREPIYSPDGRMFAEDGCIRADASPADFKALPPLYAAEVGRLTAGNSAPPADGAAWLLLASEQAVKTHGLPVLGKLADTCWVGLDPTMAGLGAAHAATPILKRRRWDLNDVDYWEINENFSSQVLACLEAWQDKDYCREQLAKRDAVGELEMGRLNIEGGAIALGDPTAASGARLILHLLHILQKQQAKRGIATLAISGGQGGAMLLERP</sequence>
<evidence type="ECO:0000256" key="1">
    <source>
        <dbReference type="ARBA" id="ARBA00010982"/>
    </source>
</evidence>
<dbReference type="NCBIfam" id="TIGR01930">
    <property type="entry name" value="AcCoA-C-Actrans"/>
    <property type="match status" value="1"/>
</dbReference>
<evidence type="ECO:0008006" key="9">
    <source>
        <dbReference type="Google" id="ProtNLM"/>
    </source>
</evidence>
<dbReference type="InterPro" id="IPR020616">
    <property type="entry name" value="Thiolase_N"/>
</dbReference>
<keyword evidence="8" id="KW-1185">Reference proteome</keyword>
<gene>
    <name evidence="7" type="ORF">CAL65_03705</name>
</gene>
<dbReference type="AlphaFoldDB" id="A0A3E0X2F8"/>
<comment type="caution">
    <text evidence="7">The sequence shown here is derived from an EMBL/GenBank/DDBJ whole genome shotgun (WGS) entry which is preliminary data.</text>
</comment>
<dbReference type="RefSeq" id="WP_116347465.1">
    <property type="nucleotide sequence ID" value="NZ_NFZW01000002.1"/>
</dbReference>
<evidence type="ECO:0000313" key="7">
    <source>
        <dbReference type="EMBL" id="RFA39009.1"/>
    </source>
</evidence>
<dbReference type="Gene3D" id="3.40.47.10">
    <property type="match status" value="1"/>
</dbReference>
<keyword evidence="3 4" id="KW-0012">Acyltransferase</keyword>
<evidence type="ECO:0000256" key="4">
    <source>
        <dbReference type="RuleBase" id="RU003557"/>
    </source>
</evidence>
<keyword evidence="2 4" id="KW-0808">Transferase</keyword>
<dbReference type="Proteomes" id="UP000256763">
    <property type="component" value="Unassembled WGS sequence"/>
</dbReference>
<dbReference type="PANTHER" id="PTHR18919">
    <property type="entry name" value="ACETYL-COA C-ACYLTRANSFERASE"/>
    <property type="match status" value="1"/>
</dbReference>
<dbReference type="PIRSF" id="PIRSF000429">
    <property type="entry name" value="Ac-CoA_Ac_transf"/>
    <property type="match status" value="1"/>
</dbReference>
<comment type="similarity">
    <text evidence="1 4">Belongs to the thiolase-like superfamily. Thiolase family.</text>
</comment>
<dbReference type="Pfam" id="PF02803">
    <property type="entry name" value="Thiolase_C"/>
    <property type="match status" value="1"/>
</dbReference>
<dbReference type="GO" id="GO:0003988">
    <property type="term" value="F:acetyl-CoA C-acyltransferase activity"/>
    <property type="evidence" value="ECO:0007669"/>
    <property type="project" value="UniProtKB-ARBA"/>
</dbReference>
<feature type="domain" description="Thiolase N-terminal" evidence="5">
    <location>
        <begin position="13"/>
        <end position="287"/>
    </location>
</feature>
<dbReference type="Pfam" id="PF00108">
    <property type="entry name" value="Thiolase_N"/>
    <property type="match status" value="1"/>
</dbReference>
<evidence type="ECO:0000256" key="2">
    <source>
        <dbReference type="ARBA" id="ARBA00022679"/>
    </source>
</evidence>
<dbReference type="SUPFAM" id="SSF53901">
    <property type="entry name" value="Thiolase-like"/>
    <property type="match status" value="2"/>
</dbReference>
<evidence type="ECO:0000313" key="8">
    <source>
        <dbReference type="Proteomes" id="UP000256763"/>
    </source>
</evidence>
<protein>
    <recommendedName>
        <fullName evidence="9">Acetyl-CoA acetyltransferase</fullName>
    </recommendedName>
</protein>
<dbReference type="InterPro" id="IPR002155">
    <property type="entry name" value="Thiolase"/>
</dbReference>